<protein>
    <submittedName>
        <fullName evidence="3">Serine aminopeptidase, S33</fullName>
    </submittedName>
</protein>
<evidence type="ECO:0000313" key="4">
    <source>
        <dbReference type="Proteomes" id="UP000236754"/>
    </source>
</evidence>
<feature type="region of interest" description="Disordered" evidence="1">
    <location>
        <begin position="327"/>
        <end position="360"/>
    </location>
</feature>
<gene>
    <name evidence="3" type="ORF">SAMN05216223_106116</name>
</gene>
<evidence type="ECO:0000259" key="2">
    <source>
        <dbReference type="Pfam" id="PF12697"/>
    </source>
</evidence>
<dbReference type="Proteomes" id="UP000236754">
    <property type="component" value="Unassembled WGS sequence"/>
</dbReference>
<keyword evidence="3" id="KW-0378">Hydrolase</keyword>
<evidence type="ECO:0000256" key="1">
    <source>
        <dbReference type="SAM" id="MobiDB-lite"/>
    </source>
</evidence>
<dbReference type="Pfam" id="PF12697">
    <property type="entry name" value="Abhydrolase_6"/>
    <property type="match status" value="1"/>
</dbReference>
<dbReference type="AlphaFoldDB" id="A0A1H6B0L4"/>
<dbReference type="PANTHER" id="PTHR43433:SF5">
    <property type="entry name" value="AB HYDROLASE-1 DOMAIN-CONTAINING PROTEIN"/>
    <property type="match status" value="1"/>
</dbReference>
<evidence type="ECO:0000313" key="3">
    <source>
        <dbReference type="EMBL" id="SEG54329.1"/>
    </source>
</evidence>
<keyword evidence="3" id="KW-0645">Protease</keyword>
<feature type="compositionally biased region" description="Low complexity" evidence="1">
    <location>
        <begin position="347"/>
        <end position="360"/>
    </location>
</feature>
<feature type="compositionally biased region" description="Polar residues" evidence="1">
    <location>
        <begin position="330"/>
        <end position="339"/>
    </location>
</feature>
<dbReference type="Gene3D" id="3.40.50.1820">
    <property type="entry name" value="alpha/beta hydrolase"/>
    <property type="match status" value="1"/>
</dbReference>
<dbReference type="InterPro" id="IPR029058">
    <property type="entry name" value="AB_hydrolase_fold"/>
</dbReference>
<dbReference type="GO" id="GO:0004177">
    <property type="term" value="F:aminopeptidase activity"/>
    <property type="evidence" value="ECO:0007669"/>
    <property type="project" value="UniProtKB-KW"/>
</dbReference>
<feature type="domain" description="AB hydrolase-1" evidence="2">
    <location>
        <begin position="382"/>
        <end position="612"/>
    </location>
</feature>
<sequence>MARLPSLLRTAVSPPVISRASALTAMERISATTHLVSSLEYLVSGRDRERGGLNDWQVSRRHYAGWPAPARRALDLVSGRRGTRALHGVRVAAAAALLAPLPRRGRLAADTVLAATSMALYPRNRYGTDGSDQVGFLVQTTAAVARAAEHRPPVVDACLWYAGLQSVLSYATSGWTKVTSPTWRSGRALPGVMRTRSYGEAHTWRLVAAHPRAGHALSTAVLALECAFPLVLVGKGRAARPMVAAVDGFHLANAGVMGLGRFLTSFGSLHPAVLYIAGPQVRTWADGRVERRHDAFPAVVGGVLATALAAGAAARVRNRTAVLRGRGDEQTMTTSSGSTLAYRRIEPPGGADGSAPDGSAPDATVPLVVLATALNSTPEQAEWLVAELSRQHPVVTYQRAGIGRSRYVATRPSGRRGRAGSAPGHPVAASIDTSIDTAADDLADLVRHVAGERPVVLVGHALGGHLAATAARALPGRVAGVALIAPGHPGEARTPSAEDPDGRRVTDSLAHTAVSLRLCLGPLLKAPDWLGELPRHVRALALAQYRDPATWTAALREWRGTLARFGADEGPLAPLGAPVCLVVCGDGLTDEQRALQQEYAEIAPHARTHELDAHRDRVLTRRATATEVAHLLAEFTRSLGEDRRATGQEARHAVQPR</sequence>
<dbReference type="InterPro" id="IPR000073">
    <property type="entry name" value="AB_hydrolase_1"/>
</dbReference>
<reference evidence="3 4" key="1">
    <citation type="submission" date="2016-10" db="EMBL/GenBank/DDBJ databases">
        <authorList>
            <person name="de Groot N.N."/>
        </authorList>
    </citation>
    <scope>NUCLEOTIDE SEQUENCE [LARGE SCALE GENOMIC DNA]</scope>
    <source>
        <strain evidence="3 4">CGMCC 4.2023</strain>
    </source>
</reference>
<dbReference type="PANTHER" id="PTHR43433">
    <property type="entry name" value="HYDROLASE, ALPHA/BETA FOLD FAMILY PROTEIN"/>
    <property type="match status" value="1"/>
</dbReference>
<name>A0A1H6B0L4_9ACTN</name>
<dbReference type="RefSeq" id="WP_103886399.1">
    <property type="nucleotide sequence ID" value="NZ_FNVU01000006.1"/>
</dbReference>
<organism evidence="3 4">
    <name type="scientific">Actinacidiphila yanglinensis</name>
    <dbReference type="NCBI Taxonomy" id="310779"/>
    <lineage>
        <taxon>Bacteria</taxon>
        <taxon>Bacillati</taxon>
        <taxon>Actinomycetota</taxon>
        <taxon>Actinomycetes</taxon>
        <taxon>Kitasatosporales</taxon>
        <taxon>Streptomycetaceae</taxon>
        <taxon>Actinacidiphila</taxon>
    </lineage>
</organism>
<keyword evidence="3" id="KW-0031">Aminopeptidase</keyword>
<dbReference type="InterPro" id="IPR050471">
    <property type="entry name" value="AB_hydrolase"/>
</dbReference>
<accession>A0A1H6B0L4</accession>
<keyword evidence="4" id="KW-1185">Reference proteome</keyword>
<dbReference type="OrthoDB" id="5422338at2"/>
<dbReference type="EMBL" id="FNVU01000006">
    <property type="protein sequence ID" value="SEG54329.1"/>
    <property type="molecule type" value="Genomic_DNA"/>
</dbReference>
<proteinExistence type="predicted"/>
<dbReference type="SUPFAM" id="SSF53474">
    <property type="entry name" value="alpha/beta-Hydrolases"/>
    <property type="match status" value="1"/>
</dbReference>